<evidence type="ECO:0000313" key="2">
    <source>
        <dbReference type="Proteomes" id="UP001630127"/>
    </source>
</evidence>
<reference evidence="1 2" key="1">
    <citation type="submission" date="2024-11" db="EMBL/GenBank/DDBJ databases">
        <title>A near-complete genome assembly of Cinchona calisaya.</title>
        <authorList>
            <person name="Lian D.C."/>
            <person name="Zhao X.W."/>
            <person name="Wei L."/>
        </authorList>
    </citation>
    <scope>NUCLEOTIDE SEQUENCE [LARGE SCALE GENOMIC DNA]</scope>
    <source>
        <tissue evidence="1">Nenye</tissue>
    </source>
</reference>
<dbReference type="Proteomes" id="UP001630127">
    <property type="component" value="Unassembled WGS sequence"/>
</dbReference>
<dbReference type="PANTHER" id="PTHR32444">
    <property type="entry name" value="BULB-TYPE LECTIN DOMAIN-CONTAINING PROTEIN"/>
    <property type="match status" value="1"/>
</dbReference>
<gene>
    <name evidence="1" type="ORF">ACH5RR_037749</name>
</gene>
<comment type="caution">
    <text evidence="1">The sequence shown here is derived from an EMBL/GenBank/DDBJ whole genome shotgun (WGS) entry which is preliminary data.</text>
</comment>
<evidence type="ECO:0000313" key="1">
    <source>
        <dbReference type="EMBL" id="KAL3503300.1"/>
    </source>
</evidence>
<dbReference type="PANTHER" id="PTHR32444:SF183">
    <property type="entry name" value="APPLE DOMAIN-CONTAINING PROTEIN"/>
    <property type="match status" value="1"/>
</dbReference>
<organism evidence="1 2">
    <name type="scientific">Cinchona calisaya</name>
    <dbReference type="NCBI Taxonomy" id="153742"/>
    <lineage>
        <taxon>Eukaryota</taxon>
        <taxon>Viridiplantae</taxon>
        <taxon>Streptophyta</taxon>
        <taxon>Embryophyta</taxon>
        <taxon>Tracheophyta</taxon>
        <taxon>Spermatophyta</taxon>
        <taxon>Magnoliopsida</taxon>
        <taxon>eudicotyledons</taxon>
        <taxon>Gunneridae</taxon>
        <taxon>Pentapetalae</taxon>
        <taxon>asterids</taxon>
        <taxon>lamiids</taxon>
        <taxon>Gentianales</taxon>
        <taxon>Rubiaceae</taxon>
        <taxon>Cinchonoideae</taxon>
        <taxon>Cinchoneae</taxon>
        <taxon>Cinchona</taxon>
    </lineage>
</organism>
<protein>
    <submittedName>
        <fullName evidence="1">Uncharacterized protein</fullName>
    </submittedName>
</protein>
<keyword evidence="2" id="KW-1185">Reference proteome</keyword>
<dbReference type="AlphaFoldDB" id="A0ABD2Y8C7"/>
<accession>A0ABD2Y8C7</accession>
<name>A0ABD2Y8C7_9GENT</name>
<sequence>MSKMEVDDHDDPYFFEDHLPSMIERLGCDGFMGELCSGFCLLMDVVSKGLITFESLKRNTLFLGLHDLGVDDIVCMLAINQGANTRLAYSLPHHLGHCSGSFDYPTDTPLPGMKVGKSFVTGLEVYLPSWKNYEDPAPGEYLCSYDSSGYPQLFINRGYSEVPVFIKNPIFSYRVVLNEKELYFSYDLRDRIMTRLDTRNGGSGYFLWYGDLMDTKVMYEVREDIYIRIASSKSGNPRYSLELLRAIHVELLREQKCAEDSPNMSSVVLKLGNEGLFPEATQPGFVIERNAVVYDSENCKITPGSSSNDEISITILEAR</sequence>
<dbReference type="EMBL" id="JBJUIK010000015">
    <property type="protein sequence ID" value="KAL3503300.1"/>
    <property type="molecule type" value="Genomic_DNA"/>
</dbReference>
<proteinExistence type="predicted"/>